<dbReference type="Proteomes" id="UP000199727">
    <property type="component" value="Unassembled WGS sequence"/>
</dbReference>
<organism evidence="21 22">
    <name type="scientific">Cryptococcus neoformans Tu259-1</name>
    <dbReference type="NCBI Taxonomy" id="1230072"/>
    <lineage>
        <taxon>Eukaryota</taxon>
        <taxon>Fungi</taxon>
        <taxon>Dikarya</taxon>
        <taxon>Basidiomycota</taxon>
        <taxon>Agaricomycotina</taxon>
        <taxon>Tremellomycetes</taxon>
        <taxon>Tremellales</taxon>
        <taxon>Cryptococcaceae</taxon>
        <taxon>Cryptococcus</taxon>
        <taxon>Cryptococcus neoformans species complex</taxon>
    </lineage>
</organism>
<feature type="transmembrane region" description="Helical" evidence="18">
    <location>
        <begin position="208"/>
        <end position="226"/>
    </location>
</feature>
<sequence>MRPTLTFLAFLPLVVAFDCSITASSISYDISPLAGLRTASKDSSTPPTTSEVKVSMDLCAGEGLGKEDGVADEDQCPENTRVCLKLINHKPSSSDPDRVTAVVPFWLVNTPDSDITTMPLGKNGEQGLEITVNGQEYAGVPQRLQLTLLCDTSSDSPNPTLVSYTVGALSLRWETPDACPRSGDPSNPSNPSGSSGGGGGFFSFVKTLFWLIIIGLILYFAIGVFYNHQQYSARGWDLIPHRDFWREVPTLLQDLVSHVVANVRGSGSGGGRGGYSSLG</sequence>
<dbReference type="GO" id="GO:0000139">
    <property type="term" value="C:Golgi membrane"/>
    <property type="evidence" value="ECO:0007669"/>
    <property type="project" value="UniProtKB-SubCell"/>
</dbReference>
<keyword evidence="15 18" id="KW-0472">Membrane</keyword>
<dbReference type="PROSITE" id="PS51914">
    <property type="entry name" value="MRH"/>
    <property type="match status" value="1"/>
</dbReference>
<dbReference type="InterPro" id="IPR018939">
    <property type="entry name" value="Autophagy-rel_prot_27"/>
</dbReference>
<keyword evidence="9 19" id="KW-0732">Signal</keyword>
<comment type="subcellular location">
    <subcellularLocation>
        <location evidence="2">Cytoplasmic vesicle membrane</location>
        <topology evidence="2">Single-pass type I membrane protein</topology>
    </subcellularLocation>
    <subcellularLocation>
        <location evidence="4">Golgi apparatus membrane</location>
        <topology evidence="4">Single-pass type I membrane protein</topology>
    </subcellularLocation>
    <subcellularLocation>
        <location evidence="1">Mitochondrion membrane</location>
        <topology evidence="1">Single-pass membrane protein</topology>
    </subcellularLocation>
    <subcellularLocation>
        <location evidence="3">Preautophagosomal structure membrane</location>
        <topology evidence="3">Single-pass type I membrane protein</topology>
    </subcellularLocation>
</comment>
<proteinExistence type="inferred from homology"/>
<keyword evidence="12" id="KW-0072">Autophagy</keyword>
<keyword evidence="14" id="KW-0496">Mitochondrion</keyword>
<evidence type="ECO:0000256" key="13">
    <source>
        <dbReference type="ARBA" id="ARBA00023034"/>
    </source>
</evidence>
<dbReference type="GO" id="GO:0034045">
    <property type="term" value="C:phagophore assembly site membrane"/>
    <property type="evidence" value="ECO:0007669"/>
    <property type="project" value="UniProtKB-SubCell"/>
</dbReference>
<evidence type="ECO:0000256" key="12">
    <source>
        <dbReference type="ARBA" id="ARBA00023006"/>
    </source>
</evidence>
<dbReference type="GO" id="GO:0031966">
    <property type="term" value="C:mitochondrial membrane"/>
    <property type="evidence" value="ECO:0007669"/>
    <property type="project" value="UniProtKB-SubCell"/>
</dbReference>
<dbReference type="Gene3D" id="2.70.130.10">
    <property type="entry name" value="Mannose-6-phosphate receptor binding domain"/>
    <property type="match status" value="1"/>
</dbReference>
<evidence type="ECO:0000256" key="1">
    <source>
        <dbReference type="ARBA" id="ARBA00004304"/>
    </source>
</evidence>
<evidence type="ECO:0000256" key="16">
    <source>
        <dbReference type="ARBA" id="ARBA00023157"/>
    </source>
</evidence>
<evidence type="ECO:0000256" key="10">
    <source>
        <dbReference type="ARBA" id="ARBA00022927"/>
    </source>
</evidence>
<evidence type="ECO:0000256" key="9">
    <source>
        <dbReference type="ARBA" id="ARBA00022729"/>
    </source>
</evidence>
<evidence type="ECO:0000256" key="4">
    <source>
        <dbReference type="ARBA" id="ARBA00004614"/>
    </source>
</evidence>
<dbReference type="InterPro" id="IPR044865">
    <property type="entry name" value="MRH_dom"/>
</dbReference>
<evidence type="ECO:0000256" key="6">
    <source>
        <dbReference type="ARBA" id="ARBA00013776"/>
    </source>
</evidence>
<feature type="domain" description="MRH" evidence="20">
    <location>
        <begin position="17"/>
        <end position="181"/>
    </location>
</feature>
<feature type="signal peptide" evidence="19">
    <location>
        <begin position="1"/>
        <end position="16"/>
    </location>
</feature>
<evidence type="ECO:0000256" key="7">
    <source>
        <dbReference type="ARBA" id="ARBA00022448"/>
    </source>
</evidence>
<evidence type="ECO:0000256" key="3">
    <source>
        <dbReference type="ARBA" id="ARBA00004472"/>
    </source>
</evidence>
<accession>A0A854Q925</accession>
<dbReference type="InterPro" id="IPR009011">
    <property type="entry name" value="Man6P_isomerase_rcpt-bd_dom_sf"/>
</dbReference>
<evidence type="ECO:0000313" key="21">
    <source>
        <dbReference type="EMBL" id="OXG16038.1"/>
    </source>
</evidence>
<keyword evidence="11 18" id="KW-1133">Transmembrane helix</keyword>
<dbReference type="GO" id="GO:0030659">
    <property type="term" value="C:cytoplasmic vesicle membrane"/>
    <property type="evidence" value="ECO:0007669"/>
    <property type="project" value="UniProtKB-SubCell"/>
</dbReference>
<dbReference type="GO" id="GO:0015031">
    <property type="term" value="P:protein transport"/>
    <property type="evidence" value="ECO:0007669"/>
    <property type="project" value="UniProtKB-KW"/>
</dbReference>
<keyword evidence="8 18" id="KW-0812">Transmembrane</keyword>
<dbReference type="Pfam" id="PF09451">
    <property type="entry name" value="ATG27"/>
    <property type="match status" value="1"/>
</dbReference>
<dbReference type="OrthoDB" id="29460at2759"/>
<dbReference type="PANTHER" id="PTHR15071:SF13">
    <property type="entry name" value="AUTOPHAGY-RELATED PROTEIN 27"/>
    <property type="match status" value="1"/>
</dbReference>
<protein>
    <recommendedName>
        <fullName evidence="6">Autophagy-related protein 27</fullName>
    </recommendedName>
</protein>
<evidence type="ECO:0000256" key="19">
    <source>
        <dbReference type="SAM" id="SignalP"/>
    </source>
</evidence>
<evidence type="ECO:0000256" key="15">
    <source>
        <dbReference type="ARBA" id="ARBA00023136"/>
    </source>
</evidence>
<keyword evidence="16" id="KW-1015">Disulfide bond</keyword>
<feature type="chain" id="PRO_5033011637" description="Autophagy-related protein 27" evidence="19">
    <location>
        <begin position="17"/>
        <end position="279"/>
    </location>
</feature>
<dbReference type="GO" id="GO:0006914">
    <property type="term" value="P:autophagy"/>
    <property type="evidence" value="ECO:0007669"/>
    <property type="project" value="UniProtKB-KW"/>
</dbReference>
<dbReference type="EMBL" id="AMKT01000069">
    <property type="protein sequence ID" value="OXG16038.1"/>
    <property type="molecule type" value="Genomic_DNA"/>
</dbReference>
<evidence type="ECO:0000256" key="8">
    <source>
        <dbReference type="ARBA" id="ARBA00022692"/>
    </source>
</evidence>
<evidence type="ECO:0000313" key="22">
    <source>
        <dbReference type="Proteomes" id="UP000199727"/>
    </source>
</evidence>
<dbReference type="PANTHER" id="PTHR15071">
    <property type="entry name" value="MANNOSE-6-PHOSPHATE RECEPTOR FAMILY MEMBER"/>
    <property type="match status" value="1"/>
</dbReference>
<evidence type="ECO:0000256" key="5">
    <source>
        <dbReference type="ARBA" id="ARBA00005363"/>
    </source>
</evidence>
<evidence type="ECO:0000256" key="14">
    <source>
        <dbReference type="ARBA" id="ARBA00023128"/>
    </source>
</evidence>
<evidence type="ECO:0000256" key="2">
    <source>
        <dbReference type="ARBA" id="ARBA00004358"/>
    </source>
</evidence>
<gene>
    <name evidence="21" type="ORF">C361_05486</name>
</gene>
<keyword evidence="7" id="KW-0813">Transport</keyword>
<keyword evidence="10" id="KW-0653">Protein transport</keyword>
<evidence type="ECO:0000256" key="11">
    <source>
        <dbReference type="ARBA" id="ARBA00022989"/>
    </source>
</evidence>
<comment type="similarity">
    <text evidence="5">Belongs to the ATG27 family.</text>
</comment>
<reference evidence="21 22" key="1">
    <citation type="submission" date="2017-06" db="EMBL/GenBank/DDBJ databases">
        <title>Global population genomics of the pathogenic fungus Cryptococcus neoformans var. grubii.</title>
        <authorList>
            <person name="Cuomo C."/>
            <person name="Litvintseva A."/>
            <person name="Chen Y."/>
            <person name="Young S."/>
            <person name="Zeng Q."/>
            <person name="Chapman S."/>
            <person name="Gujja S."/>
            <person name="Saif S."/>
            <person name="Birren B."/>
        </authorList>
    </citation>
    <scope>NUCLEOTIDE SEQUENCE [LARGE SCALE GENOMIC DNA]</scope>
    <source>
        <strain evidence="21 22">Tu259-1</strain>
    </source>
</reference>
<evidence type="ECO:0000259" key="20">
    <source>
        <dbReference type="PROSITE" id="PS51914"/>
    </source>
</evidence>
<keyword evidence="13" id="KW-0333">Golgi apparatus</keyword>
<evidence type="ECO:0000256" key="17">
    <source>
        <dbReference type="ARBA" id="ARBA00023329"/>
    </source>
</evidence>
<evidence type="ECO:0000256" key="18">
    <source>
        <dbReference type="SAM" id="Phobius"/>
    </source>
</evidence>
<dbReference type="AlphaFoldDB" id="A0A854Q925"/>
<comment type="caution">
    <text evidence="21">The sequence shown here is derived from an EMBL/GenBank/DDBJ whole genome shotgun (WGS) entry which is preliminary data.</text>
</comment>
<keyword evidence="17" id="KW-0968">Cytoplasmic vesicle</keyword>
<name>A0A854Q925_CRYNE</name>